<feature type="domain" description="UspA" evidence="2">
    <location>
        <begin position="6"/>
        <end position="140"/>
    </location>
</feature>
<dbReference type="Gene3D" id="3.40.50.620">
    <property type="entry name" value="HUPs"/>
    <property type="match status" value="2"/>
</dbReference>
<evidence type="ECO:0000259" key="2">
    <source>
        <dbReference type="Pfam" id="PF00582"/>
    </source>
</evidence>
<feature type="domain" description="UspA" evidence="2">
    <location>
        <begin position="149"/>
        <end position="284"/>
    </location>
</feature>
<dbReference type="PANTHER" id="PTHR46268:SF6">
    <property type="entry name" value="UNIVERSAL STRESS PROTEIN UP12"/>
    <property type="match status" value="1"/>
</dbReference>
<name>A0A3B1CHI3_9ZZZZ</name>
<protein>
    <recommendedName>
        <fullName evidence="2">UspA domain-containing protein</fullName>
    </recommendedName>
</protein>
<evidence type="ECO:0000256" key="1">
    <source>
        <dbReference type="ARBA" id="ARBA00008791"/>
    </source>
</evidence>
<dbReference type="CDD" id="cd00293">
    <property type="entry name" value="USP-like"/>
    <property type="match status" value="2"/>
</dbReference>
<dbReference type="SUPFAM" id="SSF52402">
    <property type="entry name" value="Adenine nucleotide alpha hydrolases-like"/>
    <property type="match status" value="2"/>
</dbReference>
<dbReference type="Pfam" id="PF00582">
    <property type="entry name" value="Usp"/>
    <property type="match status" value="2"/>
</dbReference>
<dbReference type="PRINTS" id="PR01438">
    <property type="entry name" value="UNVRSLSTRESS"/>
</dbReference>
<dbReference type="InterPro" id="IPR014729">
    <property type="entry name" value="Rossmann-like_a/b/a_fold"/>
</dbReference>
<proteinExistence type="inferred from homology"/>
<dbReference type="InterPro" id="IPR006016">
    <property type="entry name" value="UspA"/>
</dbReference>
<gene>
    <name evidence="3" type="ORF">MNBD_NITROSPIRAE02-1612</name>
</gene>
<dbReference type="EMBL" id="UOGH01000140">
    <property type="protein sequence ID" value="VAX29946.1"/>
    <property type="molecule type" value="Genomic_DNA"/>
</dbReference>
<sequence length="298" mass="33456">MKKRSRILVLDNSRNTENLLTFAIQWADLINASIKVIRVIDEKTIRNATMAVDAIGTIAQMIKNDFIKEAREQINTLSERYRVNDSINIEVIVGNTREEITRTIDKSEADFLILTSNLKGTLGSIASEVIGYSKNNCIVLPTEVHYLKWDRILLATDCSEKAESATEMAMEIAERFKGRLFILSVVTSNEEVQIHAPALLDKMADERKELVEEIVNKARKRGVYAEGIVREGIISNILVDLNKTIHPDVTIMGSESRTGLSRIFMGSVVGSIINKVNHPILVIKKPFAFKNDSGKRQD</sequence>
<reference evidence="3" key="1">
    <citation type="submission" date="2018-06" db="EMBL/GenBank/DDBJ databases">
        <authorList>
            <person name="Zhirakovskaya E."/>
        </authorList>
    </citation>
    <scope>NUCLEOTIDE SEQUENCE</scope>
</reference>
<evidence type="ECO:0000313" key="3">
    <source>
        <dbReference type="EMBL" id="VAX29946.1"/>
    </source>
</evidence>
<dbReference type="AlphaFoldDB" id="A0A3B1CHI3"/>
<dbReference type="PANTHER" id="PTHR46268">
    <property type="entry name" value="STRESS RESPONSE PROTEIN NHAX"/>
    <property type="match status" value="1"/>
</dbReference>
<comment type="similarity">
    <text evidence="1">Belongs to the universal stress protein A family.</text>
</comment>
<accession>A0A3B1CHI3</accession>
<dbReference type="InterPro" id="IPR006015">
    <property type="entry name" value="Universal_stress_UspA"/>
</dbReference>
<organism evidence="3">
    <name type="scientific">hydrothermal vent metagenome</name>
    <dbReference type="NCBI Taxonomy" id="652676"/>
    <lineage>
        <taxon>unclassified sequences</taxon>
        <taxon>metagenomes</taxon>
        <taxon>ecological metagenomes</taxon>
    </lineage>
</organism>